<feature type="region of interest" description="Disordered" evidence="1">
    <location>
        <begin position="1"/>
        <end position="28"/>
    </location>
</feature>
<sequence>MNGRVGGTLQGPGAAASPANRGPPNNPIVPRYLRLNRIPPLGRHNGGTVRRRLCSGSGIPPLIRNLSFTDLHADLQLLILRFRRTFLWGGRGGGRSAAS</sequence>
<dbReference type="AlphaFoldDB" id="A0A834BS00"/>
<gene>
    <name evidence="2" type="ORF">FQA47_025040</name>
</gene>
<proteinExistence type="predicted"/>
<reference evidence="2" key="1">
    <citation type="journal article" name="BMC Genomics">
        <title>Long-read sequencing and de novo genome assembly of marine medaka (Oryzias melastigma).</title>
        <authorList>
            <person name="Liang P."/>
            <person name="Saqib H.S.A."/>
            <person name="Ni X."/>
            <person name="Shen Y."/>
        </authorList>
    </citation>
    <scope>NUCLEOTIDE SEQUENCE</scope>
    <source>
        <strain evidence="2">Bigg-433</strain>
    </source>
</reference>
<evidence type="ECO:0000313" key="3">
    <source>
        <dbReference type="Proteomes" id="UP000646548"/>
    </source>
</evidence>
<organism evidence="2 3">
    <name type="scientific">Oryzias melastigma</name>
    <name type="common">Marine medaka</name>
    <dbReference type="NCBI Taxonomy" id="30732"/>
    <lineage>
        <taxon>Eukaryota</taxon>
        <taxon>Metazoa</taxon>
        <taxon>Chordata</taxon>
        <taxon>Craniata</taxon>
        <taxon>Vertebrata</taxon>
        <taxon>Euteleostomi</taxon>
        <taxon>Actinopterygii</taxon>
        <taxon>Neopterygii</taxon>
        <taxon>Teleostei</taxon>
        <taxon>Neoteleostei</taxon>
        <taxon>Acanthomorphata</taxon>
        <taxon>Ovalentaria</taxon>
        <taxon>Atherinomorphae</taxon>
        <taxon>Beloniformes</taxon>
        <taxon>Adrianichthyidae</taxon>
        <taxon>Oryziinae</taxon>
        <taxon>Oryzias</taxon>
    </lineage>
</organism>
<evidence type="ECO:0000256" key="1">
    <source>
        <dbReference type="SAM" id="MobiDB-lite"/>
    </source>
</evidence>
<feature type="compositionally biased region" description="Gly residues" evidence="1">
    <location>
        <begin position="1"/>
        <end position="10"/>
    </location>
</feature>
<dbReference type="EMBL" id="WKFB01001149">
    <property type="protein sequence ID" value="KAF6715158.1"/>
    <property type="molecule type" value="Genomic_DNA"/>
</dbReference>
<comment type="caution">
    <text evidence="2">The sequence shown here is derived from an EMBL/GenBank/DDBJ whole genome shotgun (WGS) entry which is preliminary data.</text>
</comment>
<accession>A0A834BS00</accession>
<name>A0A834BS00_ORYME</name>
<dbReference type="Proteomes" id="UP000646548">
    <property type="component" value="Unassembled WGS sequence"/>
</dbReference>
<protein>
    <submittedName>
        <fullName evidence="2">Uncharacterized protein</fullName>
    </submittedName>
</protein>
<evidence type="ECO:0000313" key="2">
    <source>
        <dbReference type="EMBL" id="KAF6715158.1"/>
    </source>
</evidence>